<dbReference type="GO" id="GO:0004519">
    <property type="term" value="F:endonuclease activity"/>
    <property type="evidence" value="ECO:0007669"/>
    <property type="project" value="UniProtKB-KW"/>
</dbReference>
<dbReference type="InterPro" id="IPR000477">
    <property type="entry name" value="RT_dom"/>
</dbReference>
<dbReference type="Gene3D" id="3.10.10.10">
    <property type="entry name" value="HIV Type 1 Reverse Transcriptase, subunit A, domain 1"/>
    <property type="match status" value="1"/>
</dbReference>
<name>A0A507BXL9_9FUNG</name>
<evidence type="ECO:0000313" key="12">
    <source>
        <dbReference type="Proteomes" id="UP000319731"/>
    </source>
</evidence>
<dbReference type="GO" id="GO:0003964">
    <property type="term" value="F:RNA-directed DNA polymerase activity"/>
    <property type="evidence" value="ECO:0007669"/>
    <property type="project" value="UniProtKB-KW"/>
</dbReference>
<evidence type="ECO:0000313" key="11">
    <source>
        <dbReference type="EMBL" id="TPX30033.1"/>
    </source>
</evidence>
<dbReference type="GO" id="GO:0016832">
    <property type="term" value="F:aldehyde-lyase activity"/>
    <property type="evidence" value="ECO:0007669"/>
    <property type="project" value="InterPro"/>
</dbReference>
<evidence type="ECO:0000256" key="6">
    <source>
        <dbReference type="ARBA" id="ARBA00022801"/>
    </source>
</evidence>
<feature type="region of interest" description="Disordered" evidence="8">
    <location>
        <begin position="1009"/>
        <end position="1050"/>
    </location>
</feature>
<keyword evidence="5" id="KW-0255">Endonuclease</keyword>
<sequence>LDQLKSTLQLNKRVFAANPDSPLQSQAVHEIDTGDAQPVRSRPYRAPFNRQQYIDNRVQELLKNKIAQESRSPWASPIVLANKKDGSLRFCVDYRKLNSLTKRDSYPLPYQQDLLDKVNTAWYSSLDLAAGYWQIPLHPRDREKTAFVTPSGLYEFLRMPFGLTNAPATFQRVMDTTLAGLKWECCLVYLDDIIVFSSTFEKHISDLDKVLKRLIEMGFSLKASKCQLCATEIEYLGHIVTPTGIKPSPEKVRSVQQYPTPQSVADVRSFLGLTSYYRRFIPDFSLKAASLFDLLHGATPWKWETSEKEAFEYLKTSLISAPILATPQMTRQFLVQTDASHHGLGAVLSQLDESGNEKVVAYASRTLQQGEKKWDTRELEALAVVWALEHFRSYLLGRQFEVQTDHSALEWLKLSNKPGRLARWVLRLSEFDFVIKHRPGSANANADALSRNPTSTAAPKESLINRLQTPDSNVQSRPDSIDSQTSNTTSTMKAALVSSMEIDHEETQSGDSMYQSDDISLEPSAFQAISSPELIEKMRECQQADPYLKMIYEYLLNEKPIPATHPEFTKLMMKLKRNEFHLSPDQQLVRIKRPIPHRRISFDAVLLPTWHPPNHKKHLPIHDTILEIFHNSVSSAHAGSNATYHRMIHKVAFPRLLKAIQYHCNHCPFCQKRKTPYSNKLGLLSPFVFKEDHKEPFARIAIDLEGPLPQSTKGNKYLVVITDLFSKWPEAIPIPDKTAENVADAICSVMFRHGLPIHIHSDHGSEFIAGALELVEKRLQIKHTFSIKRYPQGNPYPERFNRVLIDWLAATVNEHLPVKQRYLQWDKLVDAVLFAYRTSVHNTTKETPFRVVYGRDPVIPFDLLSKPLGKSLDPDIVNTSEYTDSAISYARDVSLRLQIAWDIVRKHIKKAQTSSKQIYDKNHYDVDYKIGDIVMRWLIPADRVLRSDPYGARKLLYRWAGPYRIVQKLSNVVFVIQPLSAEVDQDWLRVHVSQIAPFQVDQRLHYGSAEKGREETPLDENGSPKASTTSPAADLPRLGTTNIRTNKHPNPVLELQEKPQQSEMPTELGLKKVQHENGMESYEGIAFTRAKRKRKRIRLLESRREKPSEVTETRFQDKTPLREDLNRPKVDWMGDPLAPKGFYIREDLARTRRQTKKSAADSLRELHIIEETPLQLEFFDEFVDDDVFMLEFLPYLAKSLLPVDADRRMMTGRHL</sequence>
<keyword evidence="3" id="KW-0548">Nucleotidyltransferase</keyword>
<dbReference type="PANTHER" id="PTHR37984">
    <property type="entry name" value="PROTEIN CBG26694"/>
    <property type="match status" value="1"/>
</dbReference>
<dbReference type="Pfam" id="PF17917">
    <property type="entry name" value="RT_RNaseH"/>
    <property type="match status" value="1"/>
</dbReference>
<dbReference type="AlphaFoldDB" id="A0A507BXL9"/>
<dbReference type="GO" id="GO:0006508">
    <property type="term" value="P:proteolysis"/>
    <property type="evidence" value="ECO:0007669"/>
    <property type="project" value="UniProtKB-KW"/>
</dbReference>
<dbReference type="SUPFAM" id="SSF56672">
    <property type="entry name" value="DNA/RNA polymerases"/>
    <property type="match status" value="1"/>
</dbReference>
<dbReference type="PROSITE" id="PS00602">
    <property type="entry name" value="ALDOLASE_CLASS_II_1"/>
    <property type="match status" value="1"/>
</dbReference>
<keyword evidence="7" id="KW-0695">RNA-directed DNA polymerase</keyword>
<dbReference type="RefSeq" id="XP_031021811.1">
    <property type="nucleotide sequence ID" value="XM_031172214.1"/>
</dbReference>
<dbReference type="Gene3D" id="3.30.420.10">
    <property type="entry name" value="Ribonuclease H-like superfamily/Ribonuclease H"/>
    <property type="match status" value="1"/>
</dbReference>
<dbReference type="EMBL" id="QEAO01000117">
    <property type="protein sequence ID" value="TPX30033.1"/>
    <property type="molecule type" value="Genomic_DNA"/>
</dbReference>
<feature type="domain" description="Integrase catalytic" evidence="10">
    <location>
        <begin position="692"/>
        <end position="856"/>
    </location>
</feature>
<dbReference type="PROSITE" id="PS50878">
    <property type="entry name" value="RT_POL"/>
    <property type="match status" value="1"/>
</dbReference>
<dbReference type="InterPro" id="IPR001584">
    <property type="entry name" value="Integrase_cat-core"/>
</dbReference>
<dbReference type="CDD" id="cd01647">
    <property type="entry name" value="RT_LTR"/>
    <property type="match status" value="1"/>
</dbReference>
<dbReference type="InterPro" id="IPR012337">
    <property type="entry name" value="RNaseH-like_sf"/>
</dbReference>
<dbReference type="InterPro" id="IPR050951">
    <property type="entry name" value="Retrovirus_Pol_polyprotein"/>
</dbReference>
<dbReference type="CDD" id="cd09274">
    <property type="entry name" value="RNase_HI_RT_Ty3"/>
    <property type="match status" value="1"/>
</dbReference>
<feature type="domain" description="Reverse transcriptase" evidence="9">
    <location>
        <begin position="62"/>
        <end position="240"/>
    </location>
</feature>
<evidence type="ECO:0000256" key="4">
    <source>
        <dbReference type="ARBA" id="ARBA00022722"/>
    </source>
</evidence>
<dbReference type="Pfam" id="PF00078">
    <property type="entry name" value="RVT_1"/>
    <property type="match status" value="1"/>
</dbReference>
<dbReference type="InterPro" id="IPR000771">
    <property type="entry name" value="FBA_II"/>
</dbReference>
<keyword evidence="12" id="KW-1185">Reference proteome</keyword>
<dbReference type="GO" id="GO:0008270">
    <property type="term" value="F:zinc ion binding"/>
    <property type="evidence" value="ECO:0007669"/>
    <property type="project" value="InterPro"/>
</dbReference>
<evidence type="ECO:0000256" key="8">
    <source>
        <dbReference type="SAM" id="MobiDB-lite"/>
    </source>
</evidence>
<dbReference type="STRING" id="1806994.A0A507BXL9"/>
<evidence type="ECO:0000256" key="7">
    <source>
        <dbReference type="ARBA" id="ARBA00022918"/>
    </source>
</evidence>
<proteinExistence type="predicted"/>
<keyword evidence="4" id="KW-0540">Nuclease</keyword>
<dbReference type="GO" id="GO:0005634">
    <property type="term" value="C:nucleus"/>
    <property type="evidence" value="ECO:0007669"/>
    <property type="project" value="UniProtKB-ARBA"/>
</dbReference>
<dbReference type="FunFam" id="3.30.420.10:FF:000032">
    <property type="entry name" value="Retrovirus-related Pol polyprotein from transposon 297-like Protein"/>
    <property type="match status" value="1"/>
</dbReference>
<dbReference type="Gene3D" id="1.10.340.70">
    <property type="match status" value="1"/>
</dbReference>
<dbReference type="Pfam" id="PF17921">
    <property type="entry name" value="Integrase_H2C2"/>
    <property type="match status" value="1"/>
</dbReference>
<dbReference type="FunFam" id="3.30.70.270:FF:000020">
    <property type="entry name" value="Transposon Tf2-6 polyprotein-like Protein"/>
    <property type="match status" value="1"/>
</dbReference>
<dbReference type="GO" id="GO:0005975">
    <property type="term" value="P:carbohydrate metabolic process"/>
    <property type="evidence" value="ECO:0007669"/>
    <property type="project" value="InterPro"/>
</dbReference>
<accession>A0A507BXL9</accession>
<keyword evidence="6" id="KW-0378">Hydrolase</keyword>
<feature type="region of interest" description="Disordered" evidence="8">
    <location>
        <begin position="443"/>
        <end position="490"/>
    </location>
</feature>
<dbReference type="FunFam" id="3.10.20.370:FF:000001">
    <property type="entry name" value="Retrovirus-related Pol polyprotein from transposon 17.6-like protein"/>
    <property type="match status" value="1"/>
</dbReference>
<dbReference type="Gene3D" id="3.30.70.270">
    <property type="match status" value="2"/>
</dbReference>
<evidence type="ECO:0000256" key="1">
    <source>
        <dbReference type="ARBA" id="ARBA00022670"/>
    </source>
</evidence>
<feature type="compositionally biased region" description="Polar residues" evidence="8">
    <location>
        <begin position="465"/>
        <end position="490"/>
    </location>
</feature>
<dbReference type="InterPro" id="IPR043502">
    <property type="entry name" value="DNA/RNA_pol_sf"/>
</dbReference>
<dbReference type="GeneID" id="42007511"/>
<keyword evidence="1" id="KW-0645">Protease</keyword>
<dbReference type="InterPro" id="IPR041373">
    <property type="entry name" value="RT_RNaseH"/>
</dbReference>
<keyword evidence="2" id="KW-0808">Transferase</keyword>
<feature type="non-terminal residue" evidence="11">
    <location>
        <position position="1"/>
    </location>
</feature>
<evidence type="ECO:0000259" key="10">
    <source>
        <dbReference type="PROSITE" id="PS50994"/>
    </source>
</evidence>
<dbReference type="GO" id="GO:0015074">
    <property type="term" value="P:DNA integration"/>
    <property type="evidence" value="ECO:0007669"/>
    <property type="project" value="InterPro"/>
</dbReference>
<dbReference type="PROSITE" id="PS50994">
    <property type="entry name" value="INTEGRASE"/>
    <property type="match status" value="1"/>
</dbReference>
<evidence type="ECO:0000256" key="3">
    <source>
        <dbReference type="ARBA" id="ARBA00022695"/>
    </source>
</evidence>
<dbReference type="SUPFAM" id="SSF53098">
    <property type="entry name" value="Ribonuclease H-like"/>
    <property type="match status" value="1"/>
</dbReference>
<dbReference type="InterPro" id="IPR036397">
    <property type="entry name" value="RNaseH_sf"/>
</dbReference>
<dbReference type="Pfam" id="PF00665">
    <property type="entry name" value="rve"/>
    <property type="match status" value="1"/>
</dbReference>
<dbReference type="InterPro" id="IPR041588">
    <property type="entry name" value="Integrase_H2C2"/>
</dbReference>
<dbReference type="FunFam" id="3.10.10.10:FF:000007">
    <property type="entry name" value="Retrovirus-related Pol polyprotein from transposon 17.6-like Protein"/>
    <property type="match status" value="1"/>
</dbReference>
<evidence type="ECO:0000256" key="2">
    <source>
        <dbReference type="ARBA" id="ARBA00022679"/>
    </source>
</evidence>
<protein>
    <recommendedName>
        <fullName evidence="13">Integrase catalytic domain-containing protein</fullName>
    </recommendedName>
</protein>
<evidence type="ECO:0008006" key="13">
    <source>
        <dbReference type="Google" id="ProtNLM"/>
    </source>
</evidence>
<dbReference type="InterPro" id="IPR043128">
    <property type="entry name" value="Rev_trsase/Diguanyl_cyclase"/>
</dbReference>
<dbReference type="GO" id="GO:0008233">
    <property type="term" value="F:peptidase activity"/>
    <property type="evidence" value="ECO:0007669"/>
    <property type="project" value="UniProtKB-KW"/>
</dbReference>
<comment type="caution">
    <text evidence="11">The sequence shown here is derived from an EMBL/GenBank/DDBJ whole genome shotgun (WGS) entry which is preliminary data.</text>
</comment>
<dbReference type="PANTHER" id="PTHR37984:SF5">
    <property type="entry name" value="PROTEIN NYNRIN-LIKE"/>
    <property type="match status" value="1"/>
</dbReference>
<dbReference type="OrthoDB" id="2155711at2759"/>
<evidence type="ECO:0000256" key="5">
    <source>
        <dbReference type="ARBA" id="ARBA00022759"/>
    </source>
</evidence>
<gene>
    <name evidence="11" type="ORF">SmJEL517_g06288</name>
</gene>
<dbReference type="Proteomes" id="UP000319731">
    <property type="component" value="Unassembled WGS sequence"/>
</dbReference>
<reference evidence="11 12" key="1">
    <citation type="journal article" date="2019" name="Sci. Rep.">
        <title>Comparative genomics of chytrid fungi reveal insights into the obligate biotrophic and pathogenic lifestyle of Synchytrium endobioticum.</title>
        <authorList>
            <person name="van de Vossenberg B.T.L.H."/>
            <person name="Warris S."/>
            <person name="Nguyen H.D.T."/>
            <person name="van Gent-Pelzer M.P.E."/>
            <person name="Joly D.L."/>
            <person name="van de Geest H.C."/>
            <person name="Bonants P.J.M."/>
            <person name="Smith D.S."/>
            <person name="Levesque C.A."/>
            <person name="van der Lee T.A.J."/>
        </authorList>
    </citation>
    <scope>NUCLEOTIDE SEQUENCE [LARGE SCALE GENOMIC DNA]</scope>
    <source>
        <strain evidence="11 12">JEL517</strain>
    </source>
</reference>
<dbReference type="GO" id="GO:0003676">
    <property type="term" value="F:nucleic acid binding"/>
    <property type="evidence" value="ECO:0007669"/>
    <property type="project" value="InterPro"/>
</dbReference>
<evidence type="ECO:0000259" key="9">
    <source>
        <dbReference type="PROSITE" id="PS50878"/>
    </source>
</evidence>
<organism evidence="11 12">
    <name type="scientific">Synchytrium microbalum</name>
    <dbReference type="NCBI Taxonomy" id="1806994"/>
    <lineage>
        <taxon>Eukaryota</taxon>
        <taxon>Fungi</taxon>
        <taxon>Fungi incertae sedis</taxon>
        <taxon>Chytridiomycota</taxon>
        <taxon>Chytridiomycota incertae sedis</taxon>
        <taxon>Chytridiomycetes</taxon>
        <taxon>Synchytriales</taxon>
        <taxon>Synchytriaceae</taxon>
        <taxon>Synchytrium</taxon>
    </lineage>
</organism>